<dbReference type="EMBL" id="CAKKNE010000006">
    <property type="protein sequence ID" value="CAH0379638.1"/>
    <property type="molecule type" value="Genomic_DNA"/>
</dbReference>
<dbReference type="PROSITE" id="PS50162">
    <property type="entry name" value="RECA_2"/>
    <property type="match status" value="1"/>
</dbReference>
<dbReference type="InterPro" id="IPR027417">
    <property type="entry name" value="P-loop_NTPase"/>
</dbReference>
<proteinExistence type="predicted"/>
<dbReference type="GO" id="GO:0005524">
    <property type="term" value="F:ATP binding"/>
    <property type="evidence" value="ECO:0007669"/>
    <property type="project" value="InterPro"/>
</dbReference>
<dbReference type="GO" id="GO:0007131">
    <property type="term" value="P:reciprocal meiotic recombination"/>
    <property type="evidence" value="ECO:0007669"/>
    <property type="project" value="TreeGrafter"/>
</dbReference>
<dbReference type="SUPFAM" id="SSF52540">
    <property type="entry name" value="P-loop containing nucleoside triphosphate hydrolases"/>
    <property type="match status" value="1"/>
</dbReference>
<dbReference type="Pfam" id="PF00154">
    <property type="entry name" value="RecA_N"/>
    <property type="match status" value="1"/>
</dbReference>
<evidence type="ECO:0000313" key="5">
    <source>
        <dbReference type="Proteomes" id="UP000789595"/>
    </source>
</evidence>
<feature type="domain" description="RecA family profile 1" evidence="3">
    <location>
        <begin position="77"/>
        <end position="231"/>
    </location>
</feature>
<dbReference type="GO" id="GO:0000400">
    <property type="term" value="F:four-way junction DNA binding"/>
    <property type="evidence" value="ECO:0007669"/>
    <property type="project" value="TreeGrafter"/>
</dbReference>
<dbReference type="PANTHER" id="PTHR46457:SF1">
    <property type="entry name" value="DNA REPAIR PROTEIN RAD51 HOMOLOG 4"/>
    <property type="match status" value="1"/>
</dbReference>
<protein>
    <recommendedName>
        <fullName evidence="3">RecA family profile 1 domain-containing protein</fullName>
    </recommendedName>
</protein>
<dbReference type="GO" id="GO:0042148">
    <property type="term" value="P:DNA strand invasion"/>
    <property type="evidence" value="ECO:0007669"/>
    <property type="project" value="TreeGrafter"/>
</dbReference>
<dbReference type="InterPro" id="IPR049428">
    <property type="entry name" value="RecA-like_N"/>
</dbReference>
<keyword evidence="5" id="KW-1185">Reference proteome</keyword>
<evidence type="ECO:0000313" key="4">
    <source>
        <dbReference type="EMBL" id="CAH0379638.1"/>
    </source>
</evidence>
<organism evidence="4 5">
    <name type="scientific">Pelagomonas calceolata</name>
    <dbReference type="NCBI Taxonomy" id="35677"/>
    <lineage>
        <taxon>Eukaryota</taxon>
        <taxon>Sar</taxon>
        <taxon>Stramenopiles</taxon>
        <taxon>Ochrophyta</taxon>
        <taxon>Pelagophyceae</taxon>
        <taxon>Pelagomonadales</taxon>
        <taxon>Pelagomonadaceae</taxon>
        <taxon>Pelagomonas</taxon>
    </lineage>
</organism>
<dbReference type="Gene3D" id="3.40.50.300">
    <property type="entry name" value="P-loop containing nucleotide triphosphate hydrolases"/>
    <property type="match status" value="1"/>
</dbReference>
<accession>A0A8J2X408</accession>
<dbReference type="GO" id="GO:0033063">
    <property type="term" value="C:Rad51B-Rad51C-Rad51D-XRCC2 complex"/>
    <property type="evidence" value="ECO:0007669"/>
    <property type="project" value="TreeGrafter"/>
</dbReference>
<evidence type="ECO:0000256" key="2">
    <source>
        <dbReference type="ARBA" id="ARBA00023242"/>
    </source>
</evidence>
<dbReference type="OrthoDB" id="336321at2759"/>
<evidence type="ECO:0000259" key="3">
    <source>
        <dbReference type="PROSITE" id="PS50162"/>
    </source>
</evidence>
<comment type="subcellular location">
    <subcellularLocation>
        <location evidence="1">Nucleus</location>
    </subcellularLocation>
</comment>
<dbReference type="AlphaFoldDB" id="A0A8J2X408"/>
<comment type="caution">
    <text evidence="4">The sequence shown here is derived from an EMBL/GenBank/DDBJ whole genome shotgun (WGS) entry which is preliminary data.</text>
</comment>
<dbReference type="GO" id="GO:0003697">
    <property type="term" value="F:single-stranded DNA binding"/>
    <property type="evidence" value="ECO:0007669"/>
    <property type="project" value="TreeGrafter"/>
</dbReference>
<dbReference type="GO" id="GO:0005815">
    <property type="term" value="C:microtubule organizing center"/>
    <property type="evidence" value="ECO:0007669"/>
    <property type="project" value="TreeGrafter"/>
</dbReference>
<dbReference type="Proteomes" id="UP000789595">
    <property type="component" value="Unassembled WGS sequence"/>
</dbReference>
<dbReference type="GO" id="GO:0005657">
    <property type="term" value="C:replication fork"/>
    <property type="evidence" value="ECO:0007669"/>
    <property type="project" value="TreeGrafter"/>
</dbReference>
<name>A0A8J2X408_9STRA</name>
<dbReference type="GO" id="GO:0000724">
    <property type="term" value="P:double-strand break repair via homologous recombination"/>
    <property type="evidence" value="ECO:0007669"/>
    <property type="project" value="TreeGrafter"/>
</dbReference>
<dbReference type="InterPro" id="IPR020588">
    <property type="entry name" value="RecA_ATP-bd"/>
</dbReference>
<dbReference type="InterPro" id="IPR051988">
    <property type="entry name" value="HRR_RAD51_Paralog"/>
</dbReference>
<dbReference type="GO" id="GO:0140664">
    <property type="term" value="F:ATP-dependent DNA damage sensor activity"/>
    <property type="evidence" value="ECO:0007669"/>
    <property type="project" value="InterPro"/>
</dbReference>
<dbReference type="GO" id="GO:0000723">
    <property type="term" value="P:telomere maintenance"/>
    <property type="evidence" value="ECO:0007669"/>
    <property type="project" value="TreeGrafter"/>
</dbReference>
<dbReference type="PANTHER" id="PTHR46457">
    <property type="entry name" value="DNA REPAIR PROTEIN RAD51 HOMOLOG 4"/>
    <property type="match status" value="1"/>
</dbReference>
<reference evidence="4" key="1">
    <citation type="submission" date="2021-11" db="EMBL/GenBank/DDBJ databases">
        <authorList>
            <consortium name="Genoscope - CEA"/>
            <person name="William W."/>
        </authorList>
    </citation>
    <scope>NUCLEOTIDE SEQUENCE</scope>
</reference>
<evidence type="ECO:0000256" key="1">
    <source>
        <dbReference type="ARBA" id="ARBA00004123"/>
    </source>
</evidence>
<keyword evidence="2" id="KW-0539">Nucleus</keyword>
<gene>
    <name evidence="4" type="ORF">PECAL_6P12650</name>
</gene>
<sequence>MPLLSSLVLPDAAAAEAAVAALQHIAPPVLSVEALLERDLEALEAQIDLPRGALAAFRKAVAHHYAPLRNASTLQDEEVLTPTGCAAIDALLGGGFRGGDVAEVVGPTCSGKTQLLLATACRASERGRNVAWVDAGSSSFSPARARSMKGRLDLIRVCFAEDAWAMLRSLDDAGRFLKPGDVCVVDAPSRVLTPNLGGDRNPQGHQLLALATRALQTLARQGVCVLVANSTARGLSDGMDDEGAFFDESWKAALGPVWSTCASLRLALAAPRDGVCRCALAKAPDGSRGEAAFRVCAEGVADVEPCDV</sequence>